<evidence type="ECO:0000313" key="1">
    <source>
        <dbReference type="EMBL" id="MPN27518.1"/>
    </source>
</evidence>
<dbReference type="EMBL" id="VSSQ01077442">
    <property type="protein sequence ID" value="MPN27518.1"/>
    <property type="molecule type" value="Genomic_DNA"/>
</dbReference>
<comment type="caution">
    <text evidence="1">The sequence shown here is derived from an EMBL/GenBank/DDBJ whole genome shotgun (WGS) entry which is preliminary data.</text>
</comment>
<sequence length="109" mass="11646">MRLGDDVLEHRRAVVGFGRVALEQLLRGHQHLVRRLAPAAAPAHAICNNAKHAAVEPGVRQQCNPVLLVLPISLVDPGGGCQSKGFGHGGMLFLFRYVAGRPSLIGRSP</sequence>
<organism evidence="1">
    <name type="scientific">bioreactor metagenome</name>
    <dbReference type="NCBI Taxonomy" id="1076179"/>
    <lineage>
        <taxon>unclassified sequences</taxon>
        <taxon>metagenomes</taxon>
        <taxon>ecological metagenomes</taxon>
    </lineage>
</organism>
<gene>
    <name evidence="1" type="ORF">SDC9_174952</name>
</gene>
<name>A0A645GKR4_9ZZZZ</name>
<protein>
    <submittedName>
        <fullName evidence="1">Uncharacterized protein</fullName>
    </submittedName>
</protein>
<dbReference type="AlphaFoldDB" id="A0A645GKR4"/>
<accession>A0A645GKR4</accession>
<reference evidence="1" key="1">
    <citation type="submission" date="2019-08" db="EMBL/GenBank/DDBJ databases">
        <authorList>
            <person name="Kucharzyk K."/>
            <person name="Murdoch R.W."/>
            <person name="Higgins S."/>
            <person name="Loffler F."/>
        </authorList>
    </citation>
    <scope>NUCLEOTIDE SEQUENCE</scope>
</reference>
<proteinExistence type="predicted"/>